<evidence type="ECO:0000256" key="2">
    <source>
        <dbReference type="SAM" id="Phobius"/>
    </source>
</evidence>
<proteinExistence type="predicted"/>
<name>A0A5E4RKN1_9BURK</name>
<evidence type="ECO:0000256" key="1">
    <source>
        <dbReference type="SAM" id="Coils"/>
    </source>
</evidence>
<dbReference type="Proteomes" id="UP000333828">
    <property type="component" value="Unassembled WGS sequence"/>
</dbReference>
<keyword evidence="2" id="KW-0472">Membrane</keyword>
<keyword evidence="2" id="KW-0812">Transmembrane</keyword>
<sequence length="391" mass="42791">MSSEFSFTPWKPWSSDVYSPFDASLPDTKVPHPSVAGGLSTNELHRDIAAKLEGLKNVAWQLGESRFETIPAAQIDAAIDGLAKAMRKIDETVWDKTGTPGRHCNPLHCFRRYARKQSDVPDTKELSKSARHLHESLQHIDGALSGLLTTTSTLCDGKESADNVVTQANLISDVRTHLDAARRCLPSSKNRFNTKSVVVALLAAASIAITVCAFVASGGTIAAALFAFGIAVTLASSINTILNQRFYQRDTGWNEFSKAIDKLHDLTITQLEQRMNTVNSYRTLKGIEHLTQETGNLRNDVRHLGKEMGEARDNIGHLRRATDGIDKRTTTIGNDIAGLRAAFTGHSSDIADIRTALSGQSNDISNLRSSMDALNATMERMRRDFEAARST</sequence>
<keyword evidence="1" id="KW-0175">Coiled coil</keyword>
<gene>
    <name evidence="3" type="primary">smc_1</name>
    <name evidence="3" type="ORF">PIN31115_00234</name>
</gene>
<organism evidence="3 4">
    <name type="scientific">Pandoraea iniqua</name>
    <dbReference type="NCBI Taxonomy" id="2508288"/>
    <lineage>
        <taxon>Bacteria</taxon>
        <taxon>Pseudomonadati</taxon>
        <taxon>Pseudomonadota</taxon>
        <taxon>Betaproteobacteria</taxon>
        <taxon>Burkholderiales</taxon>
        <taxon>Burkholderiaceae</taxon>
        <taxon>Pandoraea</taxon>
    </lineage>
</organism>
<keyword evidence="2" id="KW-1133">Transmembrane helix</keyword>
<dbReference type="AlphaFoldDB" id="A0A5E4RKN1"/>
<feature type="coiled-coil region" evidence="1">
    <location>
        <begin position="364"/>
        <end position="391"/>
    </location>
</feature>
<accession>A0A5E4RKN1</accession>
<reference evidence="3 4" key="1">
    <citation type="submission" date="2019-08" db="EMBL/GenBank/DDBJ databases">
        <authorList>
            <person name="Peeters C."/>
        </authorList>
    </citation>
    <scope>NUCLEOTIDE SEQUENCE [LARGE SCALE GENOMIC DNA]</scope>
    <source>
        <strain evidence="3 4">LMG 31115</strain>
    </source>
</reference>
<keyword evidence="4" id="KW-1185">Reference proteome</keyword>
<dbReference type="RefSeq" id="WP_150682559.1">
    <property type="nucleotide sequence ID" value="NZ_CABPSI010000001.1"/>
</dbReference>
<feature type="transmembrane region" description="Helical" evidence="2">
    <location>
        <begin position="222"/>
        <end position="242"/>
    </location>
</feature>
<evidence type="ECO:0000313" key="4">
    <source>
        <dbReference type="Proteomes" id="UP000333828"/>
    </source>
</evidence>
<protein>
    <submittedName>
        <fullName evidence="3">Chromosome partition protein Smc</fullName>
    </submittedName>
</protein>
<feature type="transmembrane region" description="Helical" evidence="2">
    <location>
        <begin position="197"/>
        <end position="216"/>
    </location>
</feature>
<evidence type="ECO:0000313" key="3">
    <source>
        <dbReference type="EMBL" id="VVD63877.1"/>
    </source>
</evidence>
<dbReference type="EMBL" id="CABPSI010000001">
    <property type="protein sequence ID" value="VVD63877.1"/>
    <property type="molecule type" value="Genomic_DNA"/>
</dbReference>
<dbReference type="Gene3D" id="1.10.287.950">
    <property type="entry name" value="Methyl-accepting chemotaxis protein"/>
    <property type="match status" value="1"/>
</dbReference>